<dbReference type="InterPro" id="IPR006118">
    <property type="entry name" value="Recombinase_CS"/>
</dbReference>
<feature type="domain" description="Resolvase/invertase-type recombinase catalytic" evidence="5">
    <location>
        <begin position="24"/>
        <end position="161"/>
    </location>
</feature>
<dbReference type="PANTHER" id="PTHR30461:SF2">
    <property type="entry name" value="SERINE RECOMBINASE PINE-RELATED"/>
    <property type="match status" value="1"/>
</dbReference>
<dbReference type="InterPro" id="IPR036162">
    <property type="entry name" value="Resolvase-like_N_sf"/>
</dbReference>
<keyword evidence="3" id="KW-0233">DNA recombination</keyword>
<keyword evidence="2" id="KW-0238">DNA-binding</keyword>
<dbReference type="InterPro" id="IPR050639">
    <property type="entry name" value="SSR_resolvase"/>
</dbReference>
<protein>
    <submittedName>
        <fullName evidence="6">Recombinase family protein</fullName>
    </submittedName>
</protein>
<evidence type="ECO:0000313" key="6">
    <source>
        <dbReference type="EMBL" id="MFC4472884.1"/>
    </source>
</evidence>
<keyword evidence="7" id="KW-1185">Reference proteome</keyword>
<evidence type="ECO:0000256" key="4">
    <source>
        <dbReference type="SAM" id="MobiDB-lite"/>
    </source>
</evidence>
<dbReference type="PANTHER" id="PTHR30461">
    <property type="entry name" value="DNA-INVERTASE FROM LAMBDOID PROPHAGE"/>
    <property type="match status" value="1"/>
</dbReference>
<dbReference type="Proteomes" id="UP001596012">
    <property type="component" value="Unassembled WGS sequence"/>
</dbReference>
<keyword evidence="1" id="KW-0229">DNA integration</keyword>
<evidence type="ECO:0000256" key="3">
    <source>
        <dbReference type="ARBA" id="ARBA00023172"/>
    </source>
</evidence>
<dbReference type="Pfam" id="PF00239">
    <property type="entry name" value="Resolvase"/>
    <property type="match status" value="1"/>
</dbReference>
<dbReference type="PROSITE" id="PS00398">
    <property type="entry name" value="RECOMBINASES_2"/>
    <property type="match status" value="1"/>
</dbReference>
<dbReference type="Gene3D" id="3.40.50.1390">
    <property type="entry name" value="Resolvase, N-terminal catalytic domain"/>
    <property type="match status" value="1"/>
</dbReference>
<dbReference type="CDD" id="cd03768">
    <property type="entry name" value="SR_ResInv"/>
    <property type="match status" value="1"/>
</dbReference>
<organism evidence="6 7">
    <name type="scientific">Streptomyces xiangluensis</name>
    <dbReference type="NCBI Taxonomy" id="2665720"/>
    <lineage>
        <taxon>Bacteria</taxon>
        <taxon>Bacillati</taxon>
        <taxon>Actinomycetota</taxon>
        <taxon>Actinomycetes</taxon>
        <taxon>Kitasatosporales</taxon>
        <taxon>Streptomycetaceae</taxon>
        <taxon>Streptomyces</taxon>
    </lineage>
</organism>
<evidence type="ECO:0000256" key="2">
    <source>
        <dbReference type="ARBA" id="ARBA00023125"/>
    </source>
</evidence>
<comment type="caution">
    <text evidence="6">The sequence shown here is derived from an EMBL/GenBank/DDBJ whole genome shotgun (WGS) entry which is preliminary data.</text>
</comment>
<dbReference type="InterPro" id="IPR006119">
    <property type="entry name" value="Resolv_N"/>
</dbReference>
<gene>
    <name evidence="6" type="ORF">ACFPH6_52000</name>
</gene>
<dbReference type="SMART" id="SM00857">
    <property type="entry name" value="Resolvase"/>
    <property type="match status" value="1"/>
</dbReference>
<accession>A0ABV8Z746</accession>
<dbReference type="SUPFAM" id="SSF53041">
    <property type="entry name" value="Resolvase-like"/>
    <property type="match status" value="1"/>
</dbReference>
<name>A0ABV8Z746_9ACTN</name>
<evidence type="ECO:0000313" key="7">
    <source>
        <dbReference type="Proteomes" id="UP001596012"/>
    </source>
</evidence>
<evidence type="ECO:0000259" key="5">
    <source>
        <dbReference type="PROSITE" id="PS51736"/>
    </source>
</evidence>
<dbReference type="RefSeq" id="WP_386357451.1">
    <property type="nucleotide sequence ID" value="NZ_JBHSFG010000145.1"/>
</dbReference>
<dbReference type="EMBL" id="JBHSFG010000145">
    <property type="protein sequence ID" value="MFC4472884.1"/>
    <property type="molecule type" value="Genomic_DNA"/>
</dbReference>
<evidence type="ECO:0000256" key="1">
    <source>
        <dbReference type="ARBA" id="ARBA00022908"/>
    </source>
</evidence>
<proteinExistence type="predicted"/>
<dbReference type="PROSITE" id="PS51736">
    <property type="entry name" value="RECOMBINASES_3"/>
    <property type="match status" value="1"/>
</dbReference>
<sequence>MTTTAEWADAASPMEAFPATSSGARVGYGRVSTKGQLLDRQIAALEAAGCVRVFTDKKSGKNAEREELWKCLDYLRPGDTLVVPSLDRLGRSIQDLISIVSGLRKRGIGFQSGCDFVSRTRRDGPKWPRFVKIDDGRKRPAECLSTRDGAGRSRPFTDGAC</sequence>
<reference evidence="7" key="1">
    <citation type="journal article" date="2019" name="Int. J. Syst. Evol. Microbiol.">
        <title>The Global Catalogue of Microorganisms (GCM) 10K type strain sequencing project: providing services to taxonomists for standard genome sequencing and annotation.</title>
        <authorList>
            <consortium name="The Broad Institute Genomics Platform"/>
            <consortium name="The Broad Institute Genome Sequencing Center for Infectious Disease"/>
            <person name="Wu L."/>
            <person name="Ma J."/>
        </authorList>
    </citation>
    <scope>NUCLEOTIDE SEQUENCE [LARGE SCALE GENOMIC DNA]</scope>
    <source>
        <strain evidence="7">DT43</strain>
    </source>
</reference>
<feature type="region of interest" description="Disordered" evidence="4">
    <location>
        <begin position="142"/>
        <end position="161"/>
    </location>
</feature>